<reference evidence="3 4" key="1">
    <citation type="submission" date="2021-02" db="EMBL/GenBank/DDBJ databases">
        <title>De Novo genome assembly of isolated myxobacteria.</title>
        <authorList>
            <person name="Stevens D.C."/>
        </authorList>
    </citation>
    <scope>NUCLEOTIDE SEQUENCE [LARGE SCALE GENOMIC DNA]</scope>
    <source>
        <strain evidence="4">SCPEA02</strain>
    </source>
</reference>
<dbReference type="SUPFAM" id="SSF48452">
    <property type="entry name" value="TPR-like"/>
    <property type="match status" value="1"/>
</dbReference>
<evidence type="ECO:0000313" key="3">
    <source>
        <dbReference type="EMBL" id="QSQ27385.1"/>
    </source>
</evidence>
<gene>
    <name evidence="3" type="ORF">JY651_21820</name>
</gene>
<feature type="chain" id="PRO_5045619728" evidence="2">
    <location>
        <begin position="25"/>
        <end position="323"/>
    </location>
</feature>
<organism evidence="3 4">
    <name type="scientific">Pyxidicoccus parkwayensis</name>
    <dbReference type="NCBI Taxonomy" id="2813578"/>
    <lineage>
        <taxon>Bacteria</taxon>
        <taxon>Pseudomonadati</taxon>
        <taxon>Myxococcota</taxon>
        <taxon>Myxococcia</taxon>
        <taxon>Myxococcales</taxon>
        <taxon>Cystobacterineae</taxon>
        <taxon>Myxococcaceae</taxon>
        <taxon>Pyxidicoccus</taxon>
    </lineage>
</organism>
<keyword evidence="4" id="KW-1185">Reference proteome</keyword>
<dbReference type="Pfam" id="PF14559">
    <property type="entry name" value="TPR_19"/>
    <property type="match status" value="1"/>
</dbReference>
<sequence length="323" mass="33772">MPPALSNKALATVLSVVASGLAWAGPTVSGPFEGPQYGQVEFRTEGERVVGTAAGTGGVCRFEPGTEVVKGEVQGHVLVGSVLLCQAGPECAERASLPVLLVINPYDRVVSGLVRLPKGCTSPALKDGLQVYLKSTAPQDDSRDGEAEPEESAAPTAPVPAAAPAKVVPVSPVGQARSDAPPSLEEGQRLLQAGNHAAAQSLFQRLLAVDERNAAAVVGLAASQLGLGDVDGALKSLERVKTSTRPDVHLWTAYAHLRDKNRIRARESLRKAMDMGWGPGGNRPAEAVPEAALRDDIEFVQQQRNNRKRTPGRESLGAGSPSP</sequence>
<dbReference type="Proteomes" id="UP000662747">
    <property type="component" value="Chromosome"/>
</dbReference>
<feature type="signal peptide" evidence="2">
    <location>
        <begin position="1"/>
        <end position="24"/>
    </location>
</feature>
<dbReference type="Gene3D" id="1.25.40.10">
    <property type="entry name" value="Tetratricopeptide repeat domain"/>
    <property type="match status" value="1"/>
</dbReference>
<feature type="compositionally biased region" description="Low complexity" evidence="1">
    <location>
        <begin position="152"/>
        <end position="165"/>
    </location>
</feature>
<evidence type="ECO:0000256" key="1">
    <source>
        <dbReference type="SAM" id="MobiDB-lite"/>
    </source>
</evidence>
<accession>A0ABX7PA81</accession>
<dbReference type="InterPro" id="IPR011990">
    <property type="entry name" value="TPR-like_helical_dom_sf"/>
</dbReference>
<protein>
    <submittedName>
        <fullName evidence="3">Tetratricopeptide repeat protein</fullName>
    </submittedName>
</protein>
<feature type="region of interest" description="Disordered" evidence="1">
    <location>
        <begin position="137"/>
        <end position="165"/>
    </location>
</feature>
<proteinExistence type="predicted"/>
<name>A0ABX7PA81_9BACT</name>
<keyword evidence="2" id="KW-0732">Signal</keyword>
<evidence type="ECO:0000256" key="2">
    <source>
        <dbReference type="SAM" id="SignalP"/>
    </source>
</evidence>
<evidence type="ECO:0000313" key="4">
    <source>
        <dbReference type="Proteomes" id="UP000662747"/>
    </source>
</evidence>
<feature type="region of interest" description="Disordered" evidence="1">
    <location>
        <begin position="274"/>
        <end position="323"/>
    </location>
</feature>
<dbReference type="EMBL" id="CP071090">
    <property type="protein sequence ID" value="QSQ27385.1"/>
    <property type="molecule type" value="Genomic_DNA"/>
</dbReference>